<feature type="non-terminal residue" evidence="1">
    <location>
        <position position="52"/>
    </location>
</feature>
<accession>A0A382M3S8</accession>
<reference evidence="1" key="1">
    <citation type="submission" date="2018-05" db="EMBL/GenBank/DDBJ databases">
        <authorList>
            <person name="Lanie J.A."/>
            <person name="Ng W.-L."/>
            <person name="Kazmierczak K.M."/>
            <person name="Andrzejewski T.M."/>
            <person name="Davidsen T.M."/>
            <person name="Wayne K.J."/>
            <person name="Tettelin H."/>
            <person name="Glass J.I."/>
            <person name="Rusch D."/>
            <person name="Podicherti R."/>
            <person name="Tsui H.-C.T."/>
            <person name="Winkler M.E."/>
        </authorList>
    </citation>
    <scope>NUCLEOTIDE SEQUENCE</scope>
</reference>
<evidence type="ECO:0000313" key="1">
    <source>
        <dbReference type="EMBL" id="SVC42337.1"/>
    </source>
</evidence>
<dbReference type="EMBL" id="UINC01090414">
    <property type="protein sequence ID" value="SVC42337.1"/>
    <property type="molecule type" value="Genomic_DNA"/>
</dbReference>
<name>A0A382M3S8_9ZZZZ</name>
<sequence length="52" mass="5658">VPASHSCRSTHSAGSGWPASQRCLAARCRAGLVWVDRHVGCNWTCQAKTDYL</sequence>
<protein>
    <submittedName>
        <fullName evidence="1">Uncharacterized protein</fullName>
    </submittedName>
</protein>
<organism evidence="1">
    <name type="scientific">marine metagenome</name>
    <dbReference type="NCBI Taxonomy" id="408172"/>
    <lineage>
        <taxon>unclassified sequences</taxon>
        <taxon>metagenomes</taxon>
        <taxon>ecological metagenomes</taxon>
    </lineage>
</organism>
<feature type="non-terminal residue" evidence="1">
    <location>
        <position position="1"/>
    </location>
</feature>
<dbReference type="AlphaFoldDB" id="A0A382M3S8"/>
<proteinExistence type="predicted"/>
<gene>
    <name evidence="1" type="ORF">METZ01_LOCUS295191</name>
</gene>